<proteinExistence type="inferred from homology"/>
<dbReference type="PANTHER" id="PTHR13812">
    <property type="entry name" value="KETIMINE REDUCTASE MU-CRYSTALLIN"/>
    <property type="match status" value="1"/>
</dbReference>
<dbReference type="FunFam" id="3.40.50.720:FF:000311">
    <property type="entry name" value="Ornithine cyclodeaminase"/>
    <property type="match status" value="1"/>
</dbReference>
<dbReference type="GO" id="GO:0005737">
    <property type="term" value="C:cytoplasm"/>
    <property type="evidence" value="ECO:0007669"/>
    <property type="project" value="TreeGrafter"/>
</dbReference>
<accession>A0AAE2ZJC7</accession>
<reference evidence="3" key="1">
    <citation type="submission" date="2021-08" db="EMBL/GenBank/DDBJ databases">
        <title>Hoeflea bacterium WL0058 sp. nov., isolated from the sediment.</title>
        <authorList>
            <person name="Wang L."/>
            <person name="Zhang D."/>
        </authorList>
    </citation>
    <scope>NUCLEOTIDE SEQUENCE</scope>
    <source>
        <strain evidence="3">WL0058</strain>
    </source>
</reference>
<dbReference type="InterPro" id="IPR036291">
    <property type="entry name" value="NAD(P)-bd_dom_sf"/>
</dbReference>
<dbReference type="Proteomes" id="UP001196509">
    <property type="component" value="Unassembled WGS sequence"/>
</dbReference>
<evidence type="ECO:0000256" key="2">
    <source>
        <dbReference type="ARBA" id="ARBA00023027"/>
    </source>
</evidence>
<name>A0AAE2ZJC7_9HYPH</name>
<gene>
    <name evidence="3" type="ORF">K1W69_02595</name>
</gene>
<dbReference type="EMBL" id="JAICBX010000001">
    <property type="protein sequence ID" value="MBW8636061.1"/>
    <property type="molecule type" value="Genomic_DNA"/>
</dbReference>
<sequence>MIILSNEDVDKLFSMKTAIDVVEKVMIDVSDGKVNIPRRFTVDVGAPNRMGVMPGAMLTQSEGGKRYFGMKMLSLYPENPKYGYSSHQGAMVLFDSEYGGAVAMMNADLLTALRTAAASAVATRALARQKVSVLAIIGTGEQADHHIDAMLAVRKFDVVHIAGRDFGKAEALAHRASLRHANASFVPGSDFEKALGEADVVCTVTASAEPFIETEWVKPSTHLNIVGSSIPSMREIHPELVARSALFVDYRDSTLTAAGEVMEAIEKGLIEQDHIRGEIGEVLSEKVKGRRADSEITLYRSLGVVAQDLAAASWIYEQALSAGIGSKVAL</sequence>
<evidence type="ECO:0000256" key="1">
    <source>
        <dbReference type="ARBA" id="ARBA00008903"/>
    </source>
</evidence>
<dbReference type="AlphaFoldDB" id="A0AAE2ZJC7"/>
<keyword evidence="4" id="KW-1185">Reference proteome</keyword>
<dbReference type="InterPro" id="IPR003462">
    <property type="entry name" value="ODC_Mu_crystall"/>
</dbReference>
<keyword evidence="2" id="KW-0520">NAD</keyword>
<comment type="similarity">
    <text evidence="1">Belongs to the ornithine cyclodeaminase/mu-crystallin family.</text>
</comment>
<dbReference type="RefSeq" id="WP_220226770.1">
    <property type="nucleotide sequence ID" value="NZ_JAICBX010000001.1"/>
</dbReference>
<dbReference type="Gene3D" id="3.40.50.720">
    <property type="entry name" value="NAD(P)-binding Rossmann-like Domain"/>
    <property type="match status" value="1"/>
</dbReference>
<protein>
    <submittedName>
        <fullName evidence="3">Ornithine cyclodeaminase family protein</fullName>
    </submittedName>
</protein>
<dbReference type="GO" id="GO:0016491">
    <property type="term" value="F:oxidoreductase activity"/>
    <property type="evidence" value="ECO:0007669"/>
    <property type="project" value="UniProtKB-ARBA"/>
</dbReference>
<dbReference type="PANTHER" id="PTHR13812:SF19">
    <property type="entry name" value="KETIMINE REDUCTASE MU-CRYSTALLIN"/>
    <property type="match status" value="1"/>
</dbReference>
<evidence type="ECO:0000313" key="3">
    <source>
        <dbReference type="EMBL" id="MBW8636061.1"/>
    </source>
</evidence>
<dbReference type="Gene3D" id="3.30.1780.10">
    <property type="entry name" value="ornithine cyclodeaminase, domain 1"/>
    <property type="match status" value="1"/>
</dbReference>
<dbReference type="PIRSF" id="PIRSF001439">
    <property type="entry name" value="CryM"/>
    <property type="match status" value="1"/>
</dbReference>
<organism evidence="3 4">
    <name type="scientific">Flavimaribacter sediminis</name>
    <dbReference type="NCBI Taxonomy" id="2865987"/>
    <lineage>
        <taxon>Bacteria</taxon>
        <taxon>Pseudomonadati</taxon>
        <taxon>Pseudomonadota</taxon>
        <taxon>Alphaproteobacteria</taxon>
        <taxon>Hyphomicrobiales</taxon>
        <taxon>Rhizobiaceae</taxon>
        <taxon>Flavimaribacter</taxon>
    </lineage>
</organism>
<comment type="caution">
    <text evidence="3">The sequence shown here is derived from an EMBL/GenBank/DDBJ whole genome shotgun (WGS) entry which is preliminary data.</text>
</comment>
<dbReference type="GO" id="GO:0019752">
    <property type="term" value="P:carboxylic acid metabolic process"/>
    <property type="evidence" value="ECO:0007669"/>
    <property type="project" value="UniProtKB-ARBA"/>
</dbReference>
<dbReference type="Pfam" id="PF02423">
    <property type="entry name" value="OCD_Mu_crystall"/>
    <property type="match status" value="1"/>
</dbReference>
<dbReference type="SUPFAM" id="SSF51735">
    <property type="entry name" value="NAD(P)-binding Rossmann-fold domains"/>
    <property type="match status" value="1"/>
</dbReference>
<dbReference type="InterPro" id="IPR023401">
    <property type="entry name" value="ODC_N"/>
</dbReference>
<evidence type="ECO:0000313" key="4">
    <source>
        <dbReference type="Proteomes" id="UP001196509"/>
    </source>
</evidence>